<reference evidence="1 2" key="1">
    <citation type="submission" date="2016-10" db="EMBL/GenBank/DDBJ databases">
        <authorList>
            <person name="de Groot N.N."/>
        </authorList>
    </citation>
    <scope>NUCLEOTIDE SEQUENCE [LARGE SCALE GENOMIC DNA]</scope>
    <source>
        <strain evidence="1 2">DSM 43019</strain>
    </source>
</reference>
<evidence type="ECO:0000313" key="1">
    <source>
        <dbReference type="EMBL" id="SFF93596.1"/>
    </source>
</evidence>
<dbReference type="EMBL" id="FONV01000032">
    <property type="protein sequence ID" value="SFF93596.1"/>
    <property type="molecule type" value="Genomic_DNA"/>
</dbReference>
<accession>A0A1I2MW80</accession>
<dbReference type="Proteomes" id="UP000199645">
    <property type="component" value="Unassembled WGS sequence"/>
</dbReference>
<keyword evidence="2" id="KW-1185">Reference proteome</keyword>
<dbReference type="RefSeq" id="WP_177320173.1">
    <property type="nucleotide sequence ID" value="NZ_BOMT01000111.1"/>
</dbReference>
<protein>
    <submittedName>
        <fullName evidence="1">Uncharacterized protein</fullName>
    </submittedName>
</protein>
<evidence type="ECO:0000313" key="2">
    <source>
        <dbReference type="Proteomes" id="UP000199645"/>
    </source>
</evidence>
<dbReference type="AlphaFoldDB" id="A0A1I2MW80"/>
<dbReference type="STRING" id="35752.SAMN05421541_13247"/>
<gene>
    <name evidence="1" type="ORF">SAMN05421541_13247</name>
</gene>
<organism evidence="1 2">
    <name type="scientific">Actinoplanes philippinensis</name>
    <dbReference type="NCBI Taxonomy" id="35752"/>
    <lineage>
        <taxon>Bacteria</taxon>
        <taxon>Bacillati</taxon>
        <taxon>Actinomycetota</taxon>
        <taxon>Actinomycetes</taxon>
        <taxon>Micromonosporales</taxon>
        <taxon>Micromonosporaceae</taxon>
        <taxon>Actinoplanes</taxon>
    </lineage>
</organism>
<proteinExistence type="predicted"/>
<name>A0A1I2MW80_9ACTN</name>
<sequence length="76" mass="7954">MTQMTFPVAFPTARRATIATPAGQPRWMVRGVEFATVLAVSLGADPAVVHPSADRGVIVAGPRVAAAPPTSWITAW</sequence>